<dbReference type="EMBL" id="PGCJ01000568">
    <property type="protein sequence ID" value="PLW26040.1"/>
    <property type="molecule type" value="Genomic_DNA"/>
</dbReference>
<evidence type="ECO:0000256" key="1">
    <source>
        <dbReference type="SAM" id="MobiDB-lite"/>
    </source>
</evidence>
<feature type="compositionally biased region" description="Basic and acidic residues" evidence="1">
    <location>
        <begin position="173"/>
        <end position="182"/>
    </location>
</feature>
<name>A0A2N5TKN0_9BASI</name>
<organism evidence="2 3">
    <name type="scientific">Puccinia coronata f. sp. avenae</name>
    <dbReference type="NCBI Taxonomy" id="200324"/>
    <lineage>
        <taxon>Eukaryota</taxon>
        <taxon>Fungi</taxon>
        <taxon>Dikarya</taxon>
        <taxon>Basidiomycota</taxon>
        <taxon>Pucciniomycotina</taxon>
        <taxon>Pucciniomycetes</taxon>
        <taxon>Pucciniales</taxon>
        <taxon>Pucciniaceae</taxon>
        <taxon>Puccinia</taxon>
    </lineage>
</organism>
<evidence type="ECO:0000313" key="3">
    <source>
        <dbReference type="Proteomes" id="UP000235388"/>
    </source>
</evidence>
<gene>
    <name evidence="2" type="ORF">PCANC_22391</name>
</gene>
<feature type="compositionally biased region" description="Low complexity" evidence="1">
    <location>
        <begin position="148"/>
        <end position="157"/>
    </location>
</feature>
<accession>A0A2N5TKN0</accession>
<proteinExistence type="predicted"/>
<reference evidence="2 3" key="1">
    <citation type="submission" date="2017-11" db="EMBL/GenBank/DDBJ databases">
        <title>De novo assembly and phasing of dikaryotic genomes from two isolates of Puccinia coronata f. sp. avenae, the causal agent of oat crown rust.</title>
        <authorList>
            <person name="Miller M.E."/>
            <person name="Zhang Y."/>
            <person name="Omidvar V."/>
            <person name="Sperschneider J."/>
            <person name="Schwessinger B."/>
            <person name="Raley C."/>
            <person name="Palmer J.M."/>
            <person name="Garnica D."/>
            <person name="Upadhyaya N."/>
            <person name="Rathjen J."/>
            <person name="Taylor J.M."/>
            <person name="Park R.F."/>
            <person name="Dodds P.N."/>
            <person name="Hirsch C.D."/>
            <person name="Kianian S.F."/>
            <person name="Figueroa M."/>
        </authorList>
    </citation>
    <scope>NUCLEOTIDE SEQUENCE [LARGE SCALE GENOMIC DNA]</scope>
    <source>
        <strain evidence="2">12NC29</strain>
    </source>
</reference>
<sequence length="192" mass="22141">MHHAEKQSQFDKFATNRNRYTGYPYPSNKMGILEHKRNTDEIQAKEGFMVALRYNIQIRTNTFAHRVTLADRTTLVANISILQEKVWNTCYTTARRFNKLEFEDVNPDTPGEAREDWDPTTGNKRQTRKAPTGLKTASQPEAGPSSNAKPAAAKAPKQSGYKGSNFDLNYSQRYREQGQTEKRNKKRREPRK</sequence>
<feature type="compositionally biased region" description="Basic residues" evidence="1">
    <location>
        <begin position="183"/>
        <end position="192"/>
    </location>
</feature>
<evidence type="ECO:0000313" key="2">
    <source>
        <dbReference type="EMBL" id="PLW26040.1"/>
    </source>
</evidence>
<feature type="region of interest" description="Disordered" evidence="1">
    <location>
        <begin position="103"/>
        <end position="192"/>
    </location>
</feature>
<keyword evidence="3" id="KW-1185">Reference proteome</keyword>
<comment type="caution">
    <text evidence="2">The sequence shown here is derived from an EMBL/GenBank/DDBJ whole genome shotgun (WGS) entry which is preliminary data.</text>
</comment>
<dbReference type="Proteomes" id="UP000235388">
    <property type="component" value="Unassembled WGS sequence"/>
</dbReference>
<protein>
    <submittedName>
        <fullName evidence="2">Uncharacterized protein</fullName>
    </submittedName>
</protein>
<dbReference type="AlphaFoldDB" id="A0A2N5TKN0"/>
<feature type="compositionally biased region" description="Polar residues" evidence="1">
    <location>
        <begin position="135"/>
        <end position="147"/>
    </location>
</feature>